<name>A0A1R1YMP6_9FUNG</name>
<dbReference type="GO" id="GO:0070403">
    <property type="term" value="F:NAD+ binding"/>
    <property type="evidence" value="ECO:0007669"/>
    <property type="project" value="InterPro"/>
</dbReference>
<comment type="catalytic activity">
    <reaction evidence="10">
        <text>a (3S)-3-hydroxyacyl-CoA + NAD(+) = a 3-oxoacyl-CoA + NADH + H(+)</text>
        <dbReference type="Rhea" id="RHEA:22432"/>
        <dbReference type="ChEBI" id="CHEBI:15378"/>
        <dbReference type="ChEBI" id="CHEBI:57318"/>
        <dbReference type="ChEBI" id="CHEBI:57540"/>
        <dbReference type="ChEBI" id="CHEBI:57945"/>
        <dbReference type="ChEBI" id="CHEBI:90726"/>
        <dbReference type="EC" id="1.1.1.35"/>
    </reaction>
</comment>
<comment type="subcellular location">
    <subcellularLocation>
        <location evidence="1">Mitochondrion matrix</location>
    </subcellularLocation>
</comment>
<evidence type="ECO:0000259" key="15">
    <source>
        <dbReference type="Pfam" id="PF02737"/>
    </source>
</evidence>
<dbReference type="InterPro" id="IPR006108">
    <property type="entry name" value="3HC_DH_C"/>
</dbReference>
<dbReference type="GO" id="GO:0006635">
    <property type="term" value="P:fatty acid beta-oxidation"/>
    <property type="evidence" value="ECO:0007669"/>
    <property type="project" value="TreeGrafter"/>
</dbReference>
<evidence type="ECO:0000256" key="6">
    <source>
        <dbReference type="ARBA" id="ARBA00023002"/>
    </source>
</evidence>
<feature type="domain" description="3-hydroxyacyl-CoA dehydrogenase C-terminal" evidence="14">
    <location>
        <begin position="232"/>
        <end position="332"/>
    </location>
</feature>
<keyword evidence="6" id="KW-0560">Oxidoreductase</keyword>
<dbReference type="EMBL" id="LSSM01000684">
    <property type="protein sequence ID" value="OMJ28187.1"/>
    <property type="molecule type" value="Genomic_DNA"/>
</dbReference>
<dbReference type="Pfam" id="PF00725">
    <property type="entry name" value="3HCDH"/>
    <property type="match status" value="1"/>
</dbReference>
<dbReference type="SUPFAM" id="SSF51735">
    <property type="entry name" value="NAD(P)-binding Rossmann-fold domains"/>
    <property type="match status" value="1"/>
</dbReference>
<evidence type="ECO:0000256" key="10">
    <source>
        <dbReference type="ARBA" id="ARBA00049556"/>
    </source>
</evidence>
<dbReference type="InterPro" id="IPR013328">
    <property type="entry name" value="6PGD_dom2"/>
</dbReference>
<dbReference type="InterPro" id="IPR022694">
    <property type="entry name" value="3-OHacyl-CoA_DH"/>
</dbReference>
<feature type="binding site" evidence="12">
    <location>
        <position position="136"/>
    </location>
    <ligand>
        <name>NAD(+)</name>
        <dbReference type="ChEBI" id="CHEBI:57540"/>
    </ligand>
</feature>
<accession>A0A1R1YMP6</accession>
<evidence type="ECO:0000313" key="16">
    <source>
        <dbReference type="EMBL" id="OMJ28187.1"/>
    </source>
</evidence>
<evidence type="ECO:0000256" key="13">
    <source>
        <dbReference type="PIRSR" id="PIRSR000105-3"/>
    </source>
</evidence>
<comment type="similarity">
    <text evidence="3">Belongs to the 3-hydroxyacyl-CoA dehydrogenase family.</text>
</comment>
<dbReference type="FunFam" id="3.40.50.720:FF:000009">
    <property type="entry name" value="Fatty oxidation complex, alpha subunit"/>
    <property type="match status" value="1"/>
</dbReference>
<dbReference type="Pfam" id="PF02737">
    <property type="entry name" value="3HCDH_N"/>
    <property type="match status" value="1"/>
</dbReference>
<keyword evidence="8" id="KW-0443">Lipid metabolism</keyword>
<dbReference type="InterPro" id="IPR008927">
    <property type="entry name" value="6-PGluconate_DH-like_C_sf"/>
</dbReference>
<dbReference type="SUPFAM" id="SSF48179">
    <property type="entry name" value="6-phosphogluconate dehydrogenase C-terminal domain-like"/>
    <property type="match status" value="1"/>
</dbReference>
<feature type="binding site" evidence="13">
    <location>
        <position position="87"/>
    </location>
    <ligand>
        <name>CoA</name>
        <dbReference type="ChEBI" id="CHEBI:57287"/>
    </ligand>
</feature>
<dbReference type="Gene3D" id="3.40.50.720">
    <property type="entry name" value="NAD(P)-binding Rossmann-like Domain"/>
    <property type="match status" value="1"/>
</dbReference>
<evidence type="ECO:0000256" key="9">
    <source>
        <dbReference type="ARBA" id="ARBA00023128"/>
    </source>
</evidence>
<evidence type="ECO:0000256" key="12">
    <source>
        <dbReference type="PIRSR" id="PIRSR000105-2"/>
    </source>
</evidence>
<feature type="site" description="Important for catalytic activity" evidence="11">
    <location>
        <position position="186"/>
    </location>
</feature>
<dbReference type="PANTHER" id="PTHR43561">
    <property type="match status" value="1"/>
</dbReference>
<evidence type="ECO:0000256" key="2">
    <source>
        <dbReference type="ARBA" id="ARBA00005005"/>
    </source>
</evidence>
<dbReference type="PROSITE" id="PS00067">
    <property type="entry name" value="3HCDH"/>
    <property type="match status" value="1"/>
</dbReference>
<dbReference type="EC" id="1.1.1.35" evidence="4"/>
<reference evidence="17" key="1">
    <citation type="submission" date="2017-01" db="EMBL/GenBank/DDBJ databases">
        <authorList>
            <person name="Wang Y."/>
            <person name="White M."/>
            <person name="Kvist S."/>
            <person name="Moncalvo J.-M."/>
        </authorList>
    </citation>
    <scope>NUCLEOTIDE SEQUENCE [LARGE SCALE GENOMIC DNA]</scope>
    <source>
        <strain evidence="17">ID-206-W2</strain>
    </source>
</reference>
<dbReference type="Gene3D" id="1.10.1040.10">
    <property type="entry name" value="N-(1-d-carboxylethyl)-l-norvaline Dehydrogenase, domain 2"/>
    <property type="match status" value="1"/>
</dbReference>
<sequence>MLSRLSAISKTPVRQCVGAYTRLYSATTDTTPSKTKQTSPFEKVTVFGAGLMGAGIAQVSAMSNHQVQLVDVSEDAINKGQTYILKSLKRIAKKKFPESQPEQISFTENIYSKIDFSTNPELAVSNADLVVEAVIENIDIKRKIFTQLDAVAPKHTIFTSNTSSLPIADIFSVVPETRQASTAGLHFFNPVSQMKLVEIVKSNATSTDTYDKLTSFCLALGKAPVTCKDTPGFIVNRLLVPYMMEAIRMLERGDASAKDIDTAMKLGAGYPMGPFELLDYVGLDTVKFITNGWYESYPELRASGIASPSKMLDDLVSSGKLGVKSGEGFYSYAKKA</sequence>
<evidence type="ECO:0000256" key="3">
    <source>
        <dbReference type="ARBA" id="ARBA00009463"/>
    </source>
</evidence>
<evidence type="ECO:0000256" key="7">
    <source>
        <dbReference type="ARBA" id="ARBA00023027"/>
    </source>
</evidence>
<keyword evidence="7 12" id="KW-0520">NAD</keyword>
<feature type="binding site" evidence="12">
    <location>
        <position position="71"/>
    </location>
    <ligand>
        <name>NAD(+)</name>
        <dbReference type="ChEBI" id="CHEBI:57540"/>
    </ligand>
</feature>
<comment type="pathway">
    <text evidence="2">Lipid metabolism; fatty acid beta-oxidation.</text>
</comment>
<dbReference type="InterPro" id="IPR052242">
    <property type="entry name" value="Mito_3-hydroxyacyl-CoA_DH"/>
</dbReference>
<dbReference type="PANTHER" id="PTHR43561:SF3">
    <property type="entry name" value="HYDROXYACYL-COENZYME A DEHYDROGENASE, MITOCHONDRIAL"/>
    <property type="match status" value="1"/>
</dbReference>
<feature type="binding site" evidence="12">
    <location>
        <begin position="48"/>
        <end position="53"/>
    </location>
    <ligand>
        <name>NAD(+)</name>
        <dbReference type="ChEBI" id="CHEBI:57540"/>
    </ligand>
</feature>
<dbReference type="Proteomes" id="UP000187429">
    <property type="component" value="Unassembled WGS sequence"/>
</dbReference>
<keyword evidence="5" id="KW-0276">Fatty acid metabolism</keyword>
<evidence type="ECO:0000313" key="17">
    <source>
        <dbReference type="Proteomes" id="UP000187429"/>
    </source>
</evidence>
<feature type="binding site" evidence="13">
    <location>
        <position position="163"/>
    </location>
    <ligand>
        <name>CoA</name>
        <dbReference type="ChEBI" id="CHEBI:57287"/>
    </ligand>
</feature>
<comment type="caution">
    <text evidence="16">The sequence shown here is derived from an EMBL/GenBank/DDBJ whole genome shotgun (WGS) entry which is preliminary data.</text>
</comment>
<feature type="binding site" evidence="12">
    <location>
        <position position="324"/>
    </location>
    <ligand>
        <name>NAD(+)</name>
        <dbReference type="ChEBI" id="CHEBI:57540"/>
    </ligand>
</feature>
<feature type="binding site" evidence="13">
    <location>
        <position position="94"/>
    </location>
    <ligand>
        <name>CoA</name>
        <dbReference type="ChEBI" id="CHEBI:57287"/>
    </ligand>
</feature>
<feature type="binding site" evidence="12">
    <location>
        <position position="141"/>
    </location>
    <ligand>
        <name>NAD(+)</name>
        <dbReference type="ChEBI" id="CHEBI:57540"/>
    </ligand>
</feature>
<dbReference type="PIRSF" id="PIRSF000105">
    <property type="entry name" value="HCDH"/>
    <property type="match status" value="1"/>
</dbReference>
<feature type="domain" description="3-hydroxyacyl-CoA dehydrogenase NAD binding" evidence="15">
    <location>
        <begin position="43"/>
        <end position="230"/>
    </location>
</feature>
<evidence type="ECO:0000256" key="8">
    <source>
        <dbReference type="ARBA" id="ARBA00023098"/>
    </source>
</evidence>
<evidence type="ECO:0000256" key="11">
    <source>
        <dbReference type="PIRSR" id="PIRSR000105-1"/>
    </source>
</evidence>
<dbReference type="AlphaFoldDB" id="A0A1R1YMP6"/>
<evidence type="ECO:0000256" key="5">
    <source>
        <dbReference type="ARBA" id="ARBA00022832"/>
    </source>
</evidence>
<dbReference type="InterPro" id="IPR036291">
    <property type="entry name" value="NAD(P)-bd_dom_sf"/>
</dbReference>
<dbReference type="GO" id="GO:0005759">
    <property type="term" value="C:mitochondrial matrix"/>
    <property type="evidence" value="ECO:0007669"/>
    <property type="project" value="UniProtKB-SubCell"/>
</dbReference>
<dbReference type="OrthoDB" id="5958943at2759"/>
<organism evidence="16 17">
    <name type="scientific">Smittium culicis</name>
    <dbReference type="NCBI Taxonomy" id="133412"/>
    <lineage>
        <taxon>Eukaryota</taxon>
        <taxon>Fungi</taxon>
        <taxon>Fungi incertae sedis</taxon>
        <taxon>Zoopagomycota</taxon>
        <taxon>Kickxellomycotina</taxon>
        <taxon>Harpellomycetes</taxon>
        <taxon>Harpellales</taxon>
        <taxon>Legeriomycetaceae</taxon>
        <taxon>Smittium</taxon>
    </lineage>
</organism>
<evidence type="ECO:0000256" key="4">
    <source>
        <dbReference type="ARBA" id="ARBA00013000"/>
    </source>
</evidence>
<protein>
    <recommendedName>
        <fullName evidence="4">3-hydroxyacyl-CoA dehydrogenase</fullName>
        <ecNumber evidence="4">1.1.1.35</ecNumber>
    </recommendedName>
</protein>
<keyword evidence="9" id="KW-0496">Mitochondrion</keyword>
<keyword evidence="17" id="KW-1185">Reference proteome</keyword>
<proteinExistence type="inferred from homology"/>
<feature type="binding site" evidence="12">
    <location>
        <position position="163"/>
    </location>
    <ligand>
        <name>NAD(+)</name>
        <dbReference type="ChEBI" id="CHEBI:57540"/>
    </ligand>
</feature>
<evidence type="ECO:0000259" key="14">
    <source>
        <dbReference type="Pfam" id="PF00725"/>
    </source>
</evidence>
<dbReference type="InterPro" id="IPR006180">
    <property type="entry name" value="3-OHacyl-CoA_DH_CS"/>
</dbReference>
<evidence type="ECO:0000256" key="1">
    <source>
        <dbReference type="ARBA" id="ARBA00004305"/>
    </source>
</evidence>
<gene>
    <name evidence="16" type="ORF">AYI69_g2342</name>
</gene>
<dbReference type="InterPro" id="IPR006176">
    <property type="entry name" value="3-OHacyl-CoA_DH_NAD-bd"/>
</dbReference>
<feature type="binding site" evidence="12">
    <location>
        <position position="189"/>
    </location>
    <ligand>
        <name>NAD(+)</name>
        <dbReference type="ChEBI" id="CHEBI:57540"/>
    </ligand>
</feature>
<dbReference type="GO" id="GO:0003857">
    <property type="term" value="F:(3S)-3-hydroxyacyl-CoA dehydrogenase (NAD+) activity"/>
    <property type="evidence" value="ECO:0007669"/>
    <property type="project" value="UniProtKB-EC"/>
</dbReference>